<keyword evidence="7 18" id="KW-0812">Transmembrane</keyword>
<dbReference type="EMBL" id="QGKW02001940">
    <property type="protein sequence ID" value="KAF2556477.1"/>
    <property type="molecule type" value="Genomic_DNA"/>
</dbReference>
<feature type="transmembrane region" description="Helical" evidence="18">
    <location>
        <begin position="526"/>
        <end position="546"/>
    </location>
</feature>
<evidence type="ECO:0000256" key="12">
    <source>
        <dbReference type="ARBA" id="ARBA00023004"/>
    </source>
</evidence>
<dbReference type="FunFam" id="3.10.20.30:FF:000012">
    <property type="entry name" value="Xanthine dehydrogenase/oxidase"/>
    <property type="match status" value="1"/>
</dbReference>
<feature type="transmembrane region" description="Helical" evidence="18">
    <location>
        <begin position="449"/>
        <end position="468"/>
    </location>
</feature>
<evidence type="ECO:0000256" key="2">
    <source>
        <dbReference type="ARBA" id="ARBA00001974"/>
    </source>
</evidence>
<dbReference type="Pfam" id="PF00111">
    <property type="entry name" value="Fer2"/>
    <property type="match status" value="1"/>
</dbReference>
<organism evidence="20 21">
    <name type="scientific">Brassica cretica</name>
    <name type="common">Mustard</name>
    <dbReference type="NCBI Taxonomy" id="69181"/>
    <lineage>
        <taxon>Eukaryota</taxon>
        <taxon>Viridiplantae</taxon>
        <taxon>Streptophyta</taxon>
        <taxon>Embryophyta</taxon>
        <taxon>Tracheophyta</taxon>
        <taxon>Spermatophyta</taxon>
        <taxon>Magnoliopsida</taxon>
        <taxon>eudicotyledons</taxon>
        <taxon>Gunneridae</taxon>
        <taxon>Pentapetalae</taxon>
        <taxon>rosids</taxon>
        <taxon>malvids</taxon>
        <taxon>Brassicales</taxon>
        <taxon>Brassicaceae</taxon>
        <taxon>Brassiceae</taxon>
        <taxon>Brassica</taxon>
    </lineage>
</organism>
<feature type="region of interest" description="Disordered" evidence="17">
    <location>
        <begin position="553"/>
        <end position="572"/>
    </location>
</feature>
<feature type="transmembrane region" description="Helical" evidence="18">
    <location>
        <begin position="297"/>
        <end position="316"/>
    </location>
</feature>
<dbReference type="InterPro" id="IPR036010">
    <property type="entry name" value="2Fe-2S_ferredoxin-like_sf"/>
</dbReference>
<feature type="transmembrane region" description="Helical" evidence="18">
    <location>
        <begin position="418"/>
        <end position="437"/>
    </location>
</feature>
<dbReference type="Proteomes" id="UP000712281">
    <property type="component" value="Unassembled WGS sequence"/>
</dbReference>
<comment type="similarity">
    <text evidence="5">Belongs to the major facilitator superfamily. Folate-biopterin transporter (TC 2.A.71) family.</text>
</comment>
<protein>
    <recommendedName>
        <fullName evidence="19">2Fe-2S ferredoxin-type domain-containing protein</fullName>
    </recommendedName>
</protein>
<evidence type="ECO:0000313" key="21">
    <source>
        <dbReference type="Proteomes" id="UP000712281"/>
    </source>
</evidence>
<accession>A0A8S9HI87</accession>
<dbReference type="InterPro" id="IPR001041">
    <property type="entry name" value="2Fe-2S_ferredoxin-type"/>
</dbReference>
<evidence type="ECO:0000256" key="10">
    <source>
        <dbReference type="ARBA" id="ARBA00022989"/>
    </source>
</evidence>
<dbReference type="Gene3D" id="3.10.20.30">
    <property type="match status" value="1"/>
</dbReference>
<evidence type="ECO:0000256" key="16">
    <source>
        <dbReference type="ARBA" id="ARBA00034078"/>
    </source>
</evidence>
<dbReference type="InterPro" id="IPR039309">
    <property type="entry name" value="BT1"/>
</dbReference>
<evidence type="ECO:0000256" key="18">
    <source>
        <dbReference type="SAM" id="Phobius"/>
    </source>
</evidence>
<sequence>MCTRLMAMAMAIVIVMLMASSSLPYVVVGKLTSYEESIQSFEEDCVVMRDRPYLSGGIRNTEMTHQRAKEGINQRPNTTESRSLDRVFQFWNTIHLSPSPPLESAYRVVCGKKMACEDLVFAVNGERFEVFSVHPSTTLLEFLRSSTPFKSLKLSCGEGGCGACIVILSKYDPVSDKVEEYSINSCLTLLCSVNECSITTADGLGNTERVSLQVLAWGTMALFQGAREVLPSLIACALLSNLGASITEVAKDALVAEYGLRFRINGLQSYALMASAAGGVLGNLLGGYLLLRTPPKISFLVFTAVLSLQLLVSLSSREESFGLPRRKETSSVVMSVKKQLSNLMEAIQEEDISQPMIWAVVSISMVPLLSGSVFCYQTQVLNLDPSVIGMSKVIGQVMLLCLTVVYDRYLKTLPMRPLIHIVQLLYALSILLDYVLVKQINLGVGISNEVFVLCFSSLAEILAQFKILPFAVRLANMCPQGCEGSVTSFLASSLCLSQIVSAFLGVGLANVIGVTSSNYSNLPSGIIVQSLAALVPLCFIHFVPMSQPVVEKGTKRGLSRRSSRSSRRVGRVIRQESVAYRRGRESEEAQR</sequence>
<comment type="subcellular location">
    <subcellularLocation>
        <location evidence="3">Membrane</location>
        <topology evidence="3">Multi-pass membrane protein</topology>
    </subcellularLocation>
</comment>
<dbReference type="Pfam" id="PF03092">
    <property type="entry name" value="BT1"/>
    <property type="match status" value="1"/>
</dbReference>
<feature type="domain" description="2Fe-2S ferredoxin-type" evidence="19">
    <location>
        <begin position="117"/>
        <end position="204"/>
    </location>
</feature>
<keyword evidence="10 18" id="KW-1133">Transmembrane helix</keyword>
<dbReference type="GO" id="GO:0051537">
    <property type="term" value="F:2 iron, 2 sulfur cluster binding"/>
    <property type="evidence" value="ECO:0007669"/>
    <property type="project" value="UniProtKB-KW"/>
</dbReference>
<evidence type="ECO:0000256" key="7">
    <source>
        <dbReference type="ARBA" id="ARBA00022692"/>
    </source>
</evidence>
<evidence type="ECO:0000256" key="3">
    <source>
        <dbReference type="ARBA" id="ARBA00004141"/>
    </source>
</evidence>
<reference evidence="20" key="1">
    <citation type="submission" date="2019-12" db="EMBL/GenBank/DDBJ databases">
        <title>Genome sequencing and annotation of Brassica cretica.</title>
        <authorList>
            <person name="Studholme D.J."/>
            <person name="Sarris P.F."/>
        </authorList>
    </citation>
    <scope>NUCLEOTIDE SEQUENCE</scope>
    <source>
        <strain evidence="20">PFS-001/15</strain>
        <tissue evidence="20">Leaf</tissue>
    </source>
</reference>
<evidence type="ECO:0000256" key="6">
    <source>
        <dbReference type="ARBA" id="ARBA00022448"/>
    </source>
</evidence>
<evidence type="ECO:0000256" key="11">
    <source>
        <dbReference type="ARBA" id="ARBA00023002"/>
    </source>
</evidence>
<feature type="transmembrane region" description="Helical" evidence="18">
    <location>
        <begin position="356"/>
        <end position="374"/>
    </location>
</feature>
<evidence type="ECO:0000256" key="1">
    <source>
        <dbReference type="ARBA" id="ARBA00001924"/>
    </source>
</evidence>
<keyword evidence="14" id="KW-0520">NAD</keyword>
<dbReference type="PANTHER" id="PTHR31585:SF47">
    <property type="entry name" value="FOLATE-BIOPTERIN TRANSPORTER 8, CHLOROPLASTIC-RELATED"/>
    <property type="match status" value="1"/>
</dbReference>
<dbReference type="GO" id="GO:0046872">
    <property type="term" value="F:metal ion binding"/>
    <property type="evidence" value="ECO:0007669"/>
    <property type="project" value="UniProtKB-KW"/>
</dbReference>
<evidence type="ECO:0000256" key="5">
    <source>
        <dbReference type="ARBA" id="ARBA00007015"/>
    </source>
</evidence>
<dbReference type="InterPro" id="IPR012675">
    <property type="entry name" value="Beta-grasp_dom_sf"/>
</dbReference>
<keyword evidence="15 18" id="KW-0472">Membrane</keyword>
<keyword evidence="8" id="KW-0001">2Fe-2S</keyword>
<dbReference type="PROSITE" id="PS51085">
    <property type="entry name" value="2FE2S_FER_2"/>
    <property type="match status" value="1"/>
</dbReference>
<dbReference type="SUPFAM" id="SSF103473">
    <property type="entry name" value="MFS general substrate transporter"/>
    <property type="match status" value="1"/>
</dbReference>
<evidence type="ECO:0000259" key="19">
    <source>
        <dbReference type="PROSITE" id="PS51085"/>
    </source>
</evidence>
<keyword evidence="11" id="KW-0560">Oxidoreductase</keyword>
<comment type="cofactor">
    <cofactor evidence="2">
        <name>FAD</name>
        <dbReference type="ChEBI" id="CHEBI:57692"/>
    </cofactor>
</comment>
<dbReference type="CDD" id="cd00207">
    <property type="entry name" value="fer2"/>
    <property type="match status" value="1"/>
</dbReference>
<evidence type="ECO:0000256" key="17">
    <source>
        <dbReference type="SAM" id="MobiDB-lite"/>
    </source>
</evidence>
<dbReference type="PANTHER" id="PTHR31585">
    <property type="entry name" value="FOLATE-BIOPTERIN TRANSPORTER 1, CHLOROPLASTIC"/>
    <property type="match status" value="1"/>
</dbReference>
<keyword evidence="9" id="KW-0479">Metal-binding</keyword>
<evidence type="ECO:0000256" key="8">
    <source>
        <dbReference type="ARBA" id="ARBA00022714"/>
    </source>
</evidence>
<dbReference type="InterPro" id="IPR006058">
    <property type="entry name" value="2Fe2S_fd_BS"/>
</dbReference>
<keyword evidence="6" id="KW-0813">Transport</keyword>
<feature type="transmembrane region" description="Helical" evidence="18">
    <location>
        <begin position="489"/>
        <end position="514"/>
    </location>
</feature>
<comment type="cofactor">
    <cofactor evidence="16">
        <name>[2Fe-2S] cluster</name>
        <dbReference type="ChEBI" id="CHEBI:190135"/>
    </cofactor>
</comment>
<evidence type="ECO:0000256" key="14">
    <source>
        <dbReference type="ARBA" id="ARBA00023027"/>
    </source>
</evidence>
<dbReference type="AlphaFoldDB" id="A0A8S9HI87"/>
<name>A0A8S9HI87_BRACR</name>
<comment type="caution">
    <text evidence="20">The sequence shown here is derived from an EMBL/GenBank/DDBJ whole genome shotgun (WGS) entry which is preliminary data.</text>
</comment>
<feature type="transmembrane region" description="Helical" evidence="18">
    <location>
        <begin position="270"/>
        <end position="291"/>
    </location>
</feature>
<gene>
    <name evidence="20" type="ORF">F2Q68_00012845</name>
</gene>
<evidence type="ECO:0000313" key="20">
    <source>
        <dbReference type="EMBL" id="KAF2556477.1"/>
    </source>
</evidence>
<keyword evidence="13" id="KW-0411">Iron-sulfur</keyword>
<feature type="compositionally biased region" description="Basic residues" evidence="17">
    <location>
        <begin position="555"/>
        <end position="571"/>
    </location>
</feature>
<feature type="transmembrane region" description="Helical" evidence="18">
    <location>
        <begin position="386"/>
        <end position="406"/>
    </location>
</feature>
<dbReference type="SUPFAM" id="SSF54292">
    <property type="entry name" value="2Fe-2S ferredoxin-like"/>
    <property type="match status" value="1"/>
</dbReference>
<dbReference type="GO" id="GO:0016491">
    <property type="term" value="F:oxidoreductase activity"/>
    <property type="evidence" value="ECO:0007669"/>
    <property type="project" value="UniProtKB-KW"/>
</dbReference>
<comment type="cofactor">
    <cofactor evidence="1">
        <name>Mo-molybdopterin</name>
        <dbReference type="ChEBI" id="CHEBI:71302"/>
    </cofactor>
</comment>
<feature type="transmembrane region" description="Helical" evidence="18">
    <location>
        <begin position="6"/>
        <end position="28"/>
    </location>
</feature>
<evidence type="ECO:0000256" key="9">
    <source>
        <dbReference type="ARBA" id="ARBA00022723"/>
    </source>
</evidence>
<dbReference type="NCBIfam" id="TIGR00788">
    <property type="entry name" value="fbt"/>
    <property type="match status" value="1"/>
</dbReference>
<evidence type="ECO:0000256" key="13">
    <source>
        <dbReference type="ARBA" id="ARBA00023014"/>
    </source>
</evidence>
<evidence type="ECO:0000256" key="15">
    <source>
        <dbReference type="ARBA" id="ARBA00023136"/>
    </source>
</evidence>
<comment type="similarity">
    <text evidence="4">Belongs to the xanthine dehydrogenase family.</text>
</comment>
<dbReference type="GO" id="GO:0016020">
    <property type="term" value="C:membrane"/>
    <property type="evidence" value="ECO:0007669"/>
    <property type="project" value="UniProtKB-SubCell"/>
</dbReference>
<dbReference type="InterPro" id="IPR004324">
    <property type="entry name" value="FBT"/>
</dbReference>
<dbReference type="Gene3D" id="1.20.1250.20">
    <property type="entry name" value="MFS general substrate transporter like domains"/>
    <property type="match status" value="1"/>
</dbReference>
<proteinExistence type="inferred from homology"/>
<dbReference type="InterPro" id="IPR036259">
    <property type="entry name" value="MFS_trans_sf"/>
</dbReference>
<dbReference type="PROSITE" id="PS00197">
    <property type="entry name" value="2FE2S_FER_1"/>
    <property type="match status" value="1"/>
</dbReference>
<keyword evidence="12" id="KW-0408">Iron</keyword>
<evidence type="ECO:0000256" key="4">
    <source>
        <dbReference type="ARBA" id="ARBA00006849"/>
    </source>
</evidence>